<evidence type="ECO:0000313" key="2">
    <source>
        <dbReference type="EMBL" id="KKK82642.1"/>
    </source>
</evidence>
<reference evidence="2" key="1">
    <citation type="journal article" date="2015" name="Nature">
        <title>Complex archaea that bridge the gap between prokaryotes and eukaryotes.</title>
        <authorList>
            <person name="Spang A."/>
            <person name="Saw J.H."/>
            <person name="Jorgensen S.L."/>
            <person name="Zaremba-Niedzwiedzka K."/>
            <person name="Martijn J."/>
            <person name="Lind A.E."/>
            <person name="van Eijk R."/>
            <person name="Schleper C."/>
            <person name="Guy L."/>
            <person name="Ettema T.J."/>
        </authorList>
    </citation>
    <scope>NUCLEOTIDE SEQUENCE</scope>
</reference>
<dbReference type="EMBL" id="LAZR01052580">
    <property type="protein sequence ID" value="KKK82642.1"/>
    <property type="molecule type" value="Genomic_DNA"/>
</dbReference>
<proteinExistence type="predicted"/>
<feature type="transmembrane region" description="Helical" evidence="1">
    <location>
        <begin position="33"/>
        <end position="56"/>
    </location>
</feature>
<protein>
    <submittedName>
        <fullName evidence="2">Uncharacterized protein</fullName>
    </submittedName>
</protein>
<keyword evidence="1" id="KW-0812">Transmembrane</keyword>
<gene>
    <name evidence="2" type="ORF">LCGC14_2801340</name>
</gene>
<organism evidence="2">
    <name type="scientific">marine sediment metagenome</name>
    <dbReference type="NCBI Taxonomy" id="412755"/>
    <lineage>
        <taxon>unclassified sequences</taxon>
        <taxon>metagenomes</taxon>
        <taxon>ecological metagenomes</taxon>
    </lineage>
</organism>
<evidence type="ECO:0000256" key="1">
    <source>
        <dbReference type="SAM" id="Phobius"/>
    </source>
</evidence>
<comment type="caution">
    <text evidence="2">The sequence shown here is derived from an EMBL/GenBank/DDBJ whole genome shotgun (WGS) entry which is preliminary data.</text>
</comment>
<keyword evidence="1" id="KW-1133">Transmembrane helix</keyword>
<sequence>MSMIIGMTFFVLACGMSYYEKYHCWIKKGGCKCGWTLVAGMFVGSIVLILIGIYVAKKT</sequence>
<dbReference type="AlphaFoldDB" id="A0A0F8YMP2"/>
<accession>A0A0F8YMP2</accession>
<name>A0A0F8YMP2_9ZZZZ</name>
<keyword evidence="1" id="KW-0472">Membrane</keyword>